<protein>
    <recommendedName>
        <fullName evidence="5">Secreted protein</fullName>
    </recommendedName>
</protein>
<keyword evidence="1" id="KW-0812">Transmembrane</keyword>
<name>A0A6B8VW06_9CORY</name>
<dbReference type="AlphaFoldDB" id="A0A6B8VW06"/>
<feature type="transmembrane region" description="Helical" evidence="1">
    <location>
        <begin position="36"/>
        <end position="56"/>
    </location>
</feature>
<feature type="signal peptide" evidence="2">
    <location>
        <begin position="1"/>
        <end position="26"/>
    </location>
</feature>
<feature type="chain" id="PRO_5025607762" description="Secreted protein" evidence="2">
    <location>
        <begin position="27"/>
        <end position="103"/>
    </location>
</feature>
<proteinExistence type="predicted"/>
<evidence type="ECO:0000313" key="4">
    <source>
        <dbReference type="Proteomes" id="UP000427071"/>
    </source>
</evidence>
<keyword evidence="2" id="KW-0732">Signal</keyword>
<evidence type="ECO:0000313" key="3">
    <source>
        <dbReference type="EMBL" id="QGU01490.1"/>
    </source>
</evidence>
<keyword evidence="4" id="KW-1185">Reference proteome</keyword>
<keyword evidence="1" id="KW-1133">Transmembrane helix</keyword>
<gene>
    <name evidence="3" type="ORF">CKALI_03035</name>
</gene>
<dbReference type="EMBL" id="CP046452">
    <property type="protein sequence ID" value="QGU01490.1"/>
    <property type="molecule type" value="Genomic_DNA"/>
</dbReference>
<organism evidence="3 4">
    <name type="scientific">Corynebacterium kalinowskii</name>
    <dbReference type="NCBI Taxonomy" id="2675216"/>
    <lineage>
        <taxon>Bacteria</taxon>
        <taxon>Bacillati</taxon>
        <taxon>Actinomycetota</taxon>
        <taxon>Actinomycetes</taxon>
        <taxon>Mycobacteriales</taxon>
        <taxon>Corynebacteriaceae</taxon>
        <taxon>Corynebacterium</taxon>
    </lineage>
</organism>
<evidence type="ECO:0000256" key="2">
    <source>
        <dbReference type="SAM" id="SignalP"/>
    </source>
</evidence>
<accession>A0A6B8VW06</accession>
<dbReference type="Proteomes" id="UP000427071">
    <property type="component" value="Chromosome"/>
</dbReference>
<feature type="transmembrane region" description="Helical" evidence="1">
    <location>
        <begin position="76"/>
        <end position="98"/>
    </location>
</feature>
<sequence length="103" mass="10003">MKSFSKLVVAVGVATSLTLGSTPAFAQESGSSQEPAMIGSSVAIGLAGLGAAAATFGPNPVLDVNKLQQGFTQPQLAPYAVAFTAGLIALAGVIGTLIGNAVG</sequence>
<dbReference type="KEGG" id="ckw:CKALI_03035"/>
<evidence type="ECO:0000256" key="1">
    <source>
        <dbReference type="SAM" id="Phobius"/>
    </source>
</evidence>
<evidence type="ECO:0008006" key="5">
    <source>
        <dbReference type="Google" id="ProtNLM"/>
    </source>
</evidence>
<keyword evidence="1" id="KW-0472">Membrane</keyword>
<dbReference type="RefSeq" id="WP_156191887.1">
    <property type="nucleotide sequence ID" value="NZ_CP046452.1"/>
</dbReference>
<reference evidence="4" key="1">
    <citation type="submission" date="2019-11" db="EMBL/GenBank/DDBJ databases">
        <title>Complete genome sequence of Corynebacterium kalinowskii 1959, a novel Corynebacterium species isolated from soil of a small paddock in Vilsendorf, Germany.</title>
        <authorList>
            <person name="Schaffert L."/>
            <person name="Ruwe M."/>
            <person name="Milse J."/>
            <person name="Hanuschka K."/>
            <person name="Ortseifen V."/>
            <person name="Droste J."/>
            <person name="Brandt D."/>
            <person name="Schlueter L."/>
            <person name="Kutter Y."/>
            <person name="Vinke S."/>
            <person name="Viehoefer P."/>
            <person name="Jacob L."/>
            <person name="Luebke N.-C."/>
            <person name="Schulte-Berndt E."/>
            <person name="Hain C."/>
            <person name="Linder M."/>
            <person name="Schmidt P."/>
            <person name="Wollenschlaeger L."/>
            <person name="Luttermann T."/>
            <person name="Thieme E."/>
            <person name="Hassa J."/>
            <person name="Haak M."/>
            <person name="Wittchen M."/>
            <person name="Mentz A."/>
            <person name="Persicke M."/>
            <person name="Busche T."/>
            <person name="Ruckert C."/>
        </authorList>
    </citation>
    <scope>NUCLEOTIDE SEQUENCE [LARGE SCALE GENOMIC DNA]</scope>
    <source>
        <strain evidence="4">1959</strain>
    </source>
</reference>